<dbReference type="EMBL" id="QEWR01000004">
    <property type="protein sequence ID" value="PWD82513.1"/>
    <property type="molecule type" value="Genomic_DNA"/>
</dbReference>
<evidence type="ECO:0000313" key="1">
    <source>
        <dbReference type="EMBL" id="PWD82513.1"/>
    </source>
</evidence>
<protein>
    <submittedName>
        <fullName evidence="1">Uncharacterized protein</fullName>
    </submittedName>
</protein>
<reference evidence="1 2" key="1">
    <citation type="journal article" date="2018" name="Genome Announc.">
        <title>Ignatzschineria cameli sp. nov., isolated from necrotic foot tissue of dromedaries (Camelus dromedarius) and associated maggots (Wohlfahrtia species) in Dubai.</title>
        <authorList>
            <person name="Tsang C.C."/>
            <person name="Tang J.Y."/>
            <person name="Fong J.Y."/>
            <person name="Kinne J."/>
            <person name="Lee H.H."/>
            <person name="Joseph M."/>
            <person name="Jose S."/>
            <person name="Schuster R.K."/>
            <person name="Tang Y."/>
            <person name="Sivakumar S."/>
            <person name="Chen J.H."/>
            <person name="Teng J.L."/>
            <person name="Lau S.K."/>
            <person name="Wernery U."/>
            <person name="Woo P.C."/>
        </authorList>
    </citation>
    <scope>NUCLEOTIDE SEQUENCE [LARGE SCALE GENOMIC DNA]</scope>
    <source>
        <strain evidence="1 2">KCTC 22643</strain>
    </source>
</reference>
<organism evidence="1 2">
    <name type="scientific">Ignatzschineria indica</name>
    <dbReference type="NCBI Taxonomy" id="472583"/>
    <lineage>
        <taxon>Bacteria</taxon>
        <taxon>Pseudomonadati</taxon>
        <taxon>Pseudomonadota</taxon>
        <taxon>Gammaproteobacteria</taxon>
        <taxon>Cardiobacteriales</taxon>
        <taxon>Ignatzschineriaceae</taxon>
        <taxon>Ignatzschineria</taxon>
    </lineage>
</organism>
<dbReference type="Proteomes" id="UP000244948">
    <property type="component" value="Unassembled WGS sequence"/>
</dbReference>
<gene>
    <name evidence="1" type="ORF">DC082_07725</name>
</gene>
<dbReference type="Pfam" id="PF13310">
    <property type="entry name" value="Virulence_RhuM"/>
    <property type="match status" value="1"/>
</dbReference>
<accession>A0A2U2AIP1</accession>
<comment type="caution">
    <text evidence="1">The sequence shown here is derived from an EMBL/GenBank/DDBJ whole genome shotgun (WGS) entry which is preliminary data.</text>
</comment>
<evidence type="ECO:0000313" key="2">
    <source>
        <dbReference type="Proteomes" id="UP000244948"/>
    </source>
</evidence>
<keyword evidence="2" id="KW-1185">Reference proteome</keyword>
<sequence length="48" mass="5702">MWFDFAENQAKHRKQVFLKDWTEKPDQFLEFNKRAVLDGAGTITKKTS</sequence>
<proteinExistence type="predicted"/>
<dbReference type="AlphaFoldDB" id="A0A2U2AIP1"/>
<dbReference type="InterPro" id="IPR011204">
    <property type="entry name" value="Virulence_RhuM-like"/>
</dbReference>
<name>A0A2U2AIP1_9GAMM</name>